<comment type="similarity">
    <text evidence="2 6">Belongs to the 4-toluene sulfonate uptake permease (TSUP) (TC 2.A.102) family.</text>
</comment>
<dbReference type="InterPro" id="IPR002781">
    <property type="entry name" value="TM_pro_TauE-like"/>
</dbReference>
<feature type="transmembrane region" description="Helical" evidence="6">
    <location>
        <begin position="12"/>
        <end position="45"/>
    </location>
</feature>
<keyword evidence="4 6" id="KW-1133">Transmembrane helix</keyword>
<feature type="transmembrane region" description="Helical" evidence="6">
    <location>
        <begin position="107"/>
        <end position="123"/>
    </location>
</feature>
<name>A0A7C3ZLD9_9CYAN</name>
<comment type="caution">
    <text evidence="7">The sequence shown here is derived from an EMBL/GenBank/DDBJ whole genome shotgun (WGS) entry which is preliminary data.</text>
</comment>
<evidence type="ECO:0000256" key="5">
    <source>
        <dbReference type="ARBA" id="ARBA00023136"/>
    </source>
</evidence>
<dbReference type="InterPro" id="IPR051598">
    <property type="entry name" value="TSUP/Inactive_protease-like"/>
</dbReference>
<accession>A0A7C3ZLD9</accession>
<protein>
    <recommendedName>
        <fullName evidence="6">Probable membrane transporter protein</fullName>
    </recommendedName>
</protein>
<reference evidence="7" key="1">
    <citation type="journal article" date="2020" name="mSystems">
        <title>Genome- and Community-Level Interaction Insights into Carbon Utilization and Element Cycling Functions of Hydrothermarchaeota in Hydrothermal Sediment.</title>
        <authorList>
            <person name="Zhou Z."/>
            <person name="Liu Y."/>
            <person name="Xu W."/>
            <person name="Pan J."/>
            <person name="Luo Z.H."/>
            <person name="Li M."/>
        </authorList>
    </citation>
    <scope>NUCLEOTIDE SEQUENCE [LARGE SCALE GENOMIC DNA]</scope>
    <source>
        <strain evidence="7">SpSt-374</strain>
    </source>
</reference>
<dbReference type="PANTHER" id="PTHR43701">
    <property type="entry name" value="MEMBRANE TRANSPORTER PROTEIN MJ0441-RELATED"/>
    <property type="match status" value="1"/>
</dbReference>
<evidence type="ECO:0000256" key="4">
    <source>
        <dbReference type="ARBA" id="ARBA00022989"/>
    </source>
</evidence>
<evidence type="ECO:0000256" key="3">
    <source>
        <dbReference type="ARBA" id="ARBA00022692"/>
    </source>
</evidence>
<evidence type="ECO:0000256" key="6">
    <source>
        <dbReference type="RuleBase" id="RU363041"/>
    </source>
</evidence>
<dbReference type="Pfam" id="PF01925">
    <property type="entry name" value="TauE"/>
    <property type="match status" value="1"/>
</dbReference>
<dbReference type="EMBL" id="DSPX01000168">
    <property type="protein sequence ID" value="HGG02183.1"/>
    <property type="molecule type" value="Genomic_DNA"/>
</dbReference>
<feature type="transmembrane region" description="Helical" evidence="6">
    <location>
        <begin position="248"/>
        <end position="266"/>
    </location>
</feature>
<evidence type="ECO:0000256" key="1">
    <source>
        <dbReference type="ARBA" id="ARBA00004141"/>
    </source>
</evidence>
<evidence type="ECO:0000313" key="7">
    <source>
        <dbReference type="EMBL" id="HGG02183.1"/>
    </source>
</evidence>
<keyword evidence="3 6" id="KW-0812">Transmembrane</keyword>
<sequence length="275" mass="29053">MRTKDKAQMSWLGLFFVGTFTGLLAGIFGLGGGFLLIPLLSFWGIPVAEAAGTSLIAVWFSAIAGSALNWFKDTFDIGKSFQIALLGIPAAQLGVVVSDLFPDRLLKLIFAVLLLAMIYFMNLQQQLGTPAQDLQLEPTPAPLPAGVSGQKFYWWQYASIGAVSGFMSGVFGIGGGLIMVPLQLGFLAETLESAVANSLGAMVAIAASGLFGHAWRGEVLWIPGLCLGAGSLFGAPLGSYILPLLNSNFVTTAFRLLLLVLSLYMVRVSWVGGLG</sequence>
<dbReference type="AlphaFoldDB" id="A0A7C3ZLD9"/>
<gene>
    <name evidence="7" type="ORF">ENR15_16445</name>
</gene>
<evidence type="ECO:0000256" key="2">
    <source>
        <dbReference type="ARBA" id="ARBA00009142"/>
    </source>
</evidence>
<feature type="transmembrane region" description="Helical" evidence="6">
    <location>
        <begin position="51"/>
        <end position="71"/>
    </location>
</feature>
<keyword evidence="6" id="KW-1003">Cell membrane</keyword>
<dbReference type="PANTHER" id="PTHR43701:SF2">
    <property type="entry name" value="MEMBRANE TRANSPORTER PROTEIN YJNA-RELATED"/>
    <property type="match status" value="1"/>
</dbReference>
<feature type="transmembrane region" description="Helical" evidence="6">
    <location>
        <begin position="83"/>
        <end position="101"/>
    </location>
</feature>
<proteinExistence type="inferred from homology"/>
<dbReference type="GO" id="GO:0005886">
    <property type="term" value="C:plasma membrane"/>
    <property type="evidence" value="ECO:0007669"/>
    <property type="project" value="UniProtKB-SubCell"/>
</dbReference>
<feature type="transmembrane region" description="Helical" evidence="6">
    <location>
        <begin position="194"/>
        <end position="212"/>
    </location>
</feature>
<comment type="subcellular location">
    <subcellularLocation>
        <location evidence="6">Cell membrane</location>
        <topology evidence="6">Multi-pass membrane protein</topology>
    </subcellularLocation>
    <subcellularLocation>
        <location evidence="1">Membrane</location>
        <topology evidence="1">Multi-pass membrane protein</topology>
    </subcellularLocation>
</comment>
<feature type="transmembrane region" description="Helical" evidence="6">
    <location>
        <begin position="219"/>
        <end position="242"/>
    </location>
</feature>
<organism evidence="7">
    <name type="scientific">Planktothricoides sp. SpSt-374</name>
    <dbReference type="NCBI Taxonomy" id="2282167"/>
    <lineage>
        <taxon>Bacteria</taxon>
        <taxon>Bacillati</taxon>
        <taxon>Cyanobacteriota</taxon>
        <taxon>Cyanophyceae</taxon>
        <taxon>Oscillatoriophycideae</taxon>
        <taxon>Oscillatoriales</taxon>
        <taxon>Oscillatoriaceae</taxon>
        <taxon>Planktothricoides</taxon>
    </lineage>
</organism>
<feature type="transmembrane region" description="Helical" evidence="6">
    <location>
        <begin position="160"/>
        <end position="182"/>
    </location>
</feature>
<keyword evidence="5 6" id="KW-0472">Membrane</keyword>